<gene>
    <name evidence="2" type="ORF">RV14_GL002138</name>
</gene>
<evidence type="ECO:0000256" key="1">
    <source>
        <dbReference type="SAM" id="MobiDB-lite"/>
    </source>
</evidence>
<dbReference type="Proteomes" id="UP000182152">
    <property type="component" value="Unassembled WGS sequence"/>
</dbReference>
<organism evidence="2 3">
    <name type="scientific">Enterococcus ratti</name>
    <dbReference type="NCBI Taxonomy" id="150033"/>
    <lineage>
        <taxon>Bacteria</taxon>
        <taxon>Bacillati</taxon>
        <taxon>Bacillota</taxon>
        <taxon>Bacilli</taxon>
        <taxon>Lactobacillales</taxon>
        <taxon>Enterococcaceae</taxon>
        <taxon>Enterococcus</taxon>
    </lineage>
</organism>
<feature type="compositionally biased region" description="Polar residues" evidence="1">
    <location>
        <begin position="44"/>
        <end position="59"/>
    </location>
</feature>
<accession>A0A1L8WPD6</accession>
<comment type="caution">
    <text evidence="2">The sequence shown here is derived from an EMBL/GenBank/DDBJ whole genome shotgun (WGS) entry which is preliminary data.</text>
</comment>
<feature type="compositionally biased region" description="Low complexity" evidence="1">
    <location>
        <begin position="34"/>
        <end position="43"/>
    </location>
</feature>
<name>A0A1L8WPD6_9ENTE</name>
<evidence type="ECO:0000313" key="3">
    <source>
        <dbReference type="Proteomes" id="UP000182152"/>
    </source>
</evidence>
<dbReference type="EMBL" id="JXLB01000007">
    <property type="protein sequence ID" value="OJG82846.1"/>
    <property type="molecule type" value="Genomic_DNA"/>
</dbReference>
<reference evidence="2 3" key="1">
    <citation type="submission" date="2014-12" db="EMBL/GenBank/DDBJ databases">
        <title>Draft genome sequences of 29 type strains of Enterococci.</title>
        <authorList>
            <person name="Zhong Z."/>
            <person name="Sun Z."/>
            <person name="Liu W."/>
            <person name="Zhang W."/>
            <person name="Zhang H."/>
        </authorList>
    </citation>
    <scope>NUCLEOTIDE SEQUENCE [LARGE SCALE GENOMIC DNA]</scope>
    <source>
        <strain evidence="2 3">DSM 15687</strain>
    </source>
</reference>
<evidence type="ECO:0000313" key="2">
    <source>
        <dbReference type="EMBL" id="OJG82846.1"/>
    </source>
</evidence>
<dbReference type="PROSITE" id="PS51257">
    <property type="entry name" value="PROKAR_LIPOPROTEIN"/>
    <property type="match status" value="1"/>
</dbReference>
<dbReference type="AlphaFoldDB" id="A0A1L8WPD6"/>
<protein>
    <recommendedName>
        <fullName evidence="4">Lipoprotein</fullName>
    </recommendedName>
</protein>
<evidence type="ECO:0008006" key="4">
    <source>
        <dbReference type="Google" id="ProtNLM"/>
    </source>
</evidence>
<feature type="region of interest" description="Disordered" evidence="1">
    <location>
        <begin position="25"/>
        <end position="59"/>
    </location>
</feature>
<sequence>MGGTMKKIVGLGLILFFSIVLGACGNKEPKSDTPQKTTTDTSTMVNLESNSSSKKSTQN</sequence>
<proteinExistence type="predicted"/>
<keyword evidence="3" id="KW-1185">Reference proteome</keyword>